<name>A0ABQ7MNG9_BRACM</name>
<feature type="compositionally biased region" description="Basic and acidic residues" evidence="1">
    <location>
        <begin position="375"/>
        <end position="401"/>
    </location>
</feature>
<feature type="region of interest" description="Disordered" evidence="1">
    <location>
        <begin position="1"/>
        <end position="551"/>
    </location>
</feature>
<proteinExistence type="predicted"/>
<feature type="compositionally biased region" description="Low complexity" evidence="1">
    <location>
        <begin position="356"/>
        <end position="365"/>
    </location>
</feature>
<protein>
    <submittedName>
        <fullName evidence="2">Uncharacterized protein</fullName>
    </submittedName>
</protein>
<evidence type="ECO:0000313" key="3">
    <source>
        <dbReference type="Proteomes" id="UP000823674"/>
    </source>
</evidence>
<dbReference type="Proteomes" id="UP000823674">
    <property type="component" value="Chromosome A04"/>
</dbReference>
<feature type="compositionally biased region" description="Basic and acidic residues" evidence="1">
    <location>
        <begin position="521"/>
        <end position="537"/>
    </location>
</feature>
<feature type="compositionally biased region" description="Basic and acidic residues" evidence="1">
    <location>
        <begin position="483"/>
        <end position="500"/>
    </location>
</feature>
<feature type="compositionally biased region" description="Polar residues" evidence="1">
    <location>
        <begin position="300"/>
        <end position="312"/>
    </location>
</feature>
<feature type="compositionally biased region" description="Basic and acidic residues" evidence="1">
    <location>
        <begin position="267"/>
        <end position="299"/>
    </location>
</feature>
<keyword evidence="3" id="KW-1185">Reference proteome</keyword>
<sequence length="551" mass="58570">MPFGPPRGIPLPPDRRSPSPPPLGRLPQSPTHLWARSPGPPLPESWPPGVPPTWSWPPSPPSPEFWPQDPPSSRSWTRGPPPVGTWPPCPPPPLRRWPSCPPPPGHWPPGPPPMGSWSHHPPPMGSWATDPPFFESWSPCSPYSGSSQLGPPSLGSWPPCPPPLENWLHDAPTPSSMPSGSSSGPPCHDFMPSGCPLGSRPLIRPPETIQPAPKLDEKAKPLTKPGSNDKTKPYDSEEVKSTSKSADSSNSGKQPANTDPPKLTLNQDDKAKPLTKHGSNDGTKRDTFDEVKPPTKSRDNSSLGTPLANTGPLNHVQKPDVQENLSTTPGENVKTEYPAKHGVSFELKPPTTLGDSSNSGTSPTSTNPPEPEPNIEDKGKPSIKHGGNDETKSPIKGDGFNEVKPIAKPGGSSTSGMPAANIGIPKVVSKPNDSEKNSAEVGGNDETKLGGSDEVKPPTKTGGYGNSGMLPTNTYPSKLAPKPYDKEKSLTILDGTDKTKSSTMHGGSNELKPPTNLGSKNETKPPTKLGGSDETKPLHWFLIRKSTQGKQ</sequence>
<feature type="compositionally biased region" description="Pro residues" evidence="1">
    <location>
        <begin position="38"/>
        <end position="70"/>
    </location>
</feature>
<feature type="compositionally biased region" description="Low complexity" evidence="1">
    <location>
        <begin position="136"/>
        <end position="157"/>
    </location>
</feature>
<feature type="compositionally biased region" description="Pro residues" evidence="1">
    <location>
        <begin position="79"/>
        <end position="124"/>
    </location>
</feature>
<feature type="compositionally biased region" description="Basic and acidic residues" evidence="1">
    <location>
        <begin position="445"/>
        <end position="457"/>
    </location>
</feature>
<evidence type="ECO:0000256" key="1">
    <source>
        <dbReference type="SAM" id="MobiDB-lite"/>
    </source>
</evidence>
<feature type="compositionally biased region" description="Low complexity" evidence="1">
    <location>
        <begin position="172"/>
        <end position="186"/>
    </location>
</feature>
<feature type="compositionally biased region" description="Pro residues" evidence="1">
    <location>
        <begin position="1"/>
        <end position="24"/>
    </location>
</feature>
<comment type="caution">
    <text evidence="2">The sequence shown here is derived from an EMBL/GenBank/DDBJ whole genome shotgun (WGS) entry which is preliminary data.</text>
</comment>
<gene>
    <name evidence="2" type="primary">A04p015030.1_BraROA</name>
    <name evidence="2" type="ORF">IGI04_014867</name>
</gene>
<accession>A0ABQ7MNG9</accession>
<reference evidence="2 3" key="1">
    <citation type="submission" date="2021-03" db="EMBL/GenBank/DDBJ databases">
        <authorList>
            <person name="King G.J."/>
            <person name="Bancroft I."/>
            <person name="Baten A."/>
            <person name="Bloomfield J."/>
            <person name="Borpatragohain P."/>
            <person name="He Z."/>
            <person name="Irish N."/>
            <person name="Irwin J."/>
            <person name="Liu K."/>
            <person name="Mauleon R.P."/>
            <person name="Moore J."/>
            <person name="Morris R."/>
            <person name="Ostergaard L."/>
            <person name="Wang B."/>
            <person name="Wells R."/>
        </authorList>
    </citation>
    <scope>NUCLEOTIDE SEQUENCE [LARGE SCALE GENOMIC DNA]</scope>
    <source>
        <strain evidence="2">R-o-18</strain>
        <tissue evidence="2">Leaf</tissue>
    </source>
</reference>
<feature type="compositionally biased region" description="Basic and acidic residues" evidence="1">
    <location>
        <begin position="227"/>
        <end position="241"/>
    </location>
</feature>
<feature type="compositionally biased region" description="Low complexity" evidence="1">
    <location>
        <begin position="242"/>
        <end position="253"/>
    </location>
</feature>
<evidence type="ECO:0000313" key="2">
    <source>
        <dbReference type="EMBL" id="KAG5400260.1"/>
    </source>
</evidence>
<organism evidence="2 3">
    <name type="scientific">Brassica rapa subsp. trilocularis</name>
    <dbReference type="NCBI Taxonomy" id="1813537"/>
    <lineage>
        <taxon>Eukaryota</taxon>
        <taxon>Viridiplantae</taxon>
        <taxon>Streptophyta</taxon>
        <taxon>Embryophyta</taxon>
        <taxon>Tracheophyta</taxon>
        <taxon>Spermatophyta</taxon>
        <taxon>Magnoliopsida</taxon>
        <taxon>eudicotyledons</taxon>
        <taxon>Gunneridae</taxon>
        <taxon>Pentapetalae</taxon>
        <taxon>rosids</taxon>
        <taxon>malvids</taxon>
        <taxon>Brassicales</taxon>
        <taxon>Brassicaceae</taxon>
        <taxon>Brassiceae</taxon>
        <taxon>Brassica</taxon>
    </lineage>
</organism>
<dbReference type="EMBL" id="JADBGQ010000004">
    <property type="protein sequence ID" value="KAG5400260.1"/>
    <property type="molecule type" value="Genomic_DNA"/>
</dbReference>